<evidence type="ECO:0008006" key="4">
    <source>
        <dbReference type="Google" id="ProtNLM"/>
    </source>
</evidence>
<comment type="caution">
    <text evidence="2">The sequence shown here is derived from an EMBL/GenBank/DDBJ whole genome shotgun (WGS) entry which is preliminary data.</text>
</comment>
<keyword evidence="1" id="KW-0732">Signal</keyword>
<dbReference type="RefSeq" id="WP_345440300.1">
    <property type="nucleotide sequence ID" value="NZ_BAABKO010000005.1"/>
</dbReference>
<sequence length="518" mass="53792">MRTRTRRALHAALAATVVALATLAATAPSTAEATAPPDPQTDLLGAGQAILIESVHAVGKVVELGAADAQPTTPDDAPAAAAVFTRATTPEALREQAIAAYPVAGADETFVLAAADGRVLVRRDNADPSWRYLELIDVPLADAAVDSSAQWRFVDAGDGTTAIQNVRLDASGGTAALDMYNWSTADGSEVQTYTASGAAVQRWRVQTLVPVVAETTGTVAIGTPPALPAKLTAVYDWGLRHALTGIAWTQPEPDVWHAEGTVVVEGTATGWFGETVPLTARYVVGALADGIEVPLAGYAGMTVQELRMSAPRTVDRAVSGSDAVVTADVAWDWSAVDDAALAAAGTVRIPAADATGFSATLVVTLTEPAQENILRGEGVHHVETYNSGTFALTDGDRDRTGFSDWRSGGAGNRVNPNSVSFYLDAPRRVTGAAVYDIGGTKNIGQVTVQYRDLIGGWIDLPVEGDWPSTATGGDLALEVTSAPVTATAIRVVFSNASTASWMTLSEIEVYGPTVEGAL</sequence>
<dbReference type="Gene3D" id="2.60.120.260">
    <property type="entry name" value="Galactose-binding domain-like"/>
    <property type="match status" value="1"/>
</dbReference>
<name>A0ABP9AI37_9MICO</name>
<dbReference type="Gene3D" id="2.80.10.50">
    <property type="match status" value="1"/>
</dbReference>
<dbReference type="PROSITE" id="PS51318">
    <property type="entry name" value="TAT"/>
    <property type="match status" value="1"/>
</dbReference>
<evidence type="ECO:0000313" key="2">
    <source>
        <dbReference type="EMBL" id="GAA4781227.1"/>
    </source>
</evidence>
<dbReference type="SUPFAM" id="SSF50370">
    <property type="entry name" value="Ricin B-like lectins"/>
    <property type="match status" value="1"/>
</dbReference>
<keyword evidence="3" id="KW-1185">Reference proteome</keyword>
<dbReference type="SUPFAM" id="SSF49785">
    <property type="entry name" value="Galactose-binding domain-like"/>
    <property type="match status" value="1"/>
</dbReference>
<dbReference type="Proteomes" id="UP001501645">
    <property type="component" value="Unassembled WGS sequence"/>
</dbReference>
<dbReference type="InterPro" id="IPR006311">
    <property type="entry name" value="TAT_signal"/>
</dbReference>
<dbReference type="InterPro" id="IPR008979">
    <property type="entry name" value="Galactose-bd-like_sf"/>
</dbReference>
<reference evidence="3" key="1">
    <citation type="journal article" date="2019" name="Int. J. Syst. Evol. Microbiol.">
        <title>The Global Catalogue of Microorganisms (GCM) 10K type strain sequencing project: providing services to taxonomists for standard genome sequencing and annotation.</title>
        <authorList>
            <consortium name="The Broad Institute Genomics Platform"/>
            <consortium name="The Broad Institute Genome Sequencing Center for Infectious Disease"/>
            <person name="Wu L."/>
            <person name="Ma J."/>
        </authorList>
    </citation>
    <scope>NUCLEOTIDE SEQUENCE [LARGE SCALE GENOMIC DNA]</scope>
    <source>
        <strain evidence="3">JCM 18537</strain>
    </source>
</reference>
<dbReference type="CDD" id="cd00161">
    <property type="entry name" value="beta-trefoil_Ricin-like"/>
    <property type="match status" value="1"/>
</dbReference>
<dbReference type="EMBL" id="BAABKO010000005">
    <property type="protein sequence ID" value="GAA4781227.1"/>
    <property type="molecule type" value="Genomic_DNA"/>
</dbReference>
<proteinExistence type="predicted"/>
<evidence type="ECO:0000256" key="1">
    <source>
        <dbReference type="SAM" id="SignalP"/>
    </source>
</evidence>
<accession>A0ABP9AI37</accession>
<feature type="chain" id="PRO_5046657142" description="F5/8 type C domain-containing protein" evidence="1">
    <location>
        <begin position="34"/>
        <end position="518"/>
    </location>
</feature>
<dbReference type="InterPro" id="IPR035992">
    <property type="entry name" value="Ricin_B-like_lectins"/>
</dbReference>
<feature type="signal peptide" evidence="1">
    <location>
        <begin position="1"/>
        <end position="33"/>
    </location>
</feature>
<protein>
    <recommendedName>
        <fullName evidence="4">F5/8 type C domain-containing protein</fullName>
    </recommendedName>
</protein>
<evidence type="ECO:0000313" key="3">
    <source>
        <dbReference type="Proteomes" id="UP001501645"/>
    </source>
</evidence>
<organism evidence="2 3">
    <name type="scientific">Microbacterium gilvum</name>
    <dbReference type="NCBI Taxonomy" id="1336204"/>
    <lineage>
        <taxon>Bacteria</taxon>
        <taxon>Bacillati</taxon>
        <taxon>Actinomycetota</taxon>
        <taxon>Actinomycetes</taxon>
        <taxon>Micrococcales</taxon>
        <taxon>Microbacteriaceae</taxon>
        <taxon>Microbacterium</taxon>
    </lineage>
</organism>
<gene>
    <name evidence="2" type="ORF">GCM10023351_27880</name>
</gene>